<evidence type="ECO:0000313" key="2">
    <source>
        <dbReference type="EMBL" id="GHH11570.1"/>
    </source>
</evidence>
<dbReference type="EMBL" id="BNAQ01000001">
    <property type="protein sequence ID" value="GHH11570.1"/>
    <property type="molecule type" value="Genomic_DNA"/>
</dbReference>
<dbReference type="Pfam" id="PF01963">
    <property type="entry name" value="TraB_PrgY_gumN"/>
    <property type="match status" value="1"/>
</dbReference>
<proteinExistence type="predicted"/>
<comment type="caution">
    <text evidence="2">The sequence shown here is derived from an EMBL/GenBank/DDBJ whole genome shotgun (WGS) entry which is preliminary data.</text>
</comment>
<protein>
    <recommendedName>
        <fullName evidence="4">TraB/GumN family protein</fullName>
    </recommendedName>
</protein>
<feature type="signal peptide" evidence="1">
    <location>
        <begin position="1"/>
        <end position="28"/>
    </location>
</feature>
<gene>
    <name evidence="2" type="ORF">GCM10008023_10690</name>
</gene>
<dbReference type="PANTHER" id="PTHR40590">
    <property type="entry name" value="CYTOPLASMIC PROTEIN-RELATED"/>
    <property type="match status" value="1"/>
</dbReference>
<evidence type="ECO:0000313" key="3">
    <source>
        <dbReference type="Proteomes" id="UP000652430"/>
    </source>
</evidence>
<dbReference type="CDD" id="cd14789">
    <property type="entry name" value="Tiki"/>
    <property type="match status" value="1"/>
</dbReference>
<keyword evidence="1" id="KW-0732">Signal</keyword>
<sequence length="308" mass="32882">MKTLDFGQTVITLAALLLAANTAPQAPAPAPAAPAPVATVPADPALWVVKDKDTTIYLFGTVHALKPNLSWFDSAVRKAFDASGQLVLEIPLPTPEQAQKVIGPLAMDPTGPTLTQKLPEKSRAAYAAALAKLGVPAAALDRFEPWFAAVTMSQISLQKAGYSAADGAEMALDAAAKAAGKPVTGLETLEQQLGYFHDLPQADQIAFLLESVKDLDKFDTTINAMVDKWKAGDAEGLSKLMNEDLTGQKNLYKVLLVDRNARWADWIDSRMKTPGTVFIAVGAGHLAGKDSVQAQLAKHRIVATRIRY</sequence>
<reference evidence="3" key="1">
    <citation type="journal article" date="2019" name="Int. J. Syst. Evol. Microbiol.">
        <title>The Global Catalogue of Microorganisms (GCM) 10K type strain sequencing project: providing services to taxonomists for standard genome sequencing and annotation.</title>
        <authorList>
            <consortium name="The Broad Institute Genomics Platform"/>
            <consortium name="The Broad Institute Genome Sequencing Center for Infectious Disease"/>
            <person name="Wu L."/>
            <person name="Ma J."/>
        </authorList>
    </citation>
    <scope>NUCLEOTIDE SEQUENCE [LARGE SCALE GENOMIC DNA]</scope>
    <source>
        <strain evidence="3">CGMCC 1.8957</strain>
    </source>
</reference>
<evidence type="ECO:0000256" key="1">
    <source>
        <dbReference type="SAM" id="SignalP"/>
    </source>
</evidence>
<organism evidence="2 3">
    <name type="scientific">Sphingomonas glacialis</name>
    <dbReference type="NCBI Taxonomy" id="658225"/>
    <lineage>
        <taxon>Bacteria</taxon>
        <taxon>Pseudomonadati</taxon>
        <taxon>Pseudomonadota</taxon>
        <taxon>Alphaproteobacteria</taxon>
        <taxon>Sphingomonadales</taxon>
        <taxon>Sphingomonadaceae</taxon>
        <taxon>Sphingomonas</taxon>
    </lineage>
</organism>
<dbReference type="InterPro" id="IPR002816">
    <property type="entry name" value="TraB/PrgY/GumN_fam"/>
</dbReference>
<name>A0ABQ3LLB8_9SPHN</name>
<evidence type="ECO:0008006" key="4">
    <source>
        <dbReference type="Google" id="ProtNLM"/>
    </source>
</evidence>
<accession>A0ABQ3LLB8</accession>
<dbReference type="Proteomes" id="UP000652430">
    <property type="component" value="Unassembled WGS sequence"/>
</dbReference>
<dbReference type="RefSeq" id="WP_189675352.1">
    <property type="nucleotide sequence ID" value="NZ_BNAQ01000001.1"/>
</dbReference>
<dbReference type="PANTHER" id="PTHR40590:SF1">
    <property type="entry name" value="CYTOPLASMIC PROTEIN"/>
    <property type="match status" value="1"/>
</dbReference>
<dbReference type="InterPro" id="IPR047111">
    <property type="entry name" value="YbaP-like"/>
</dbReference>
<keyword evidence="3" id="KW-1185">Reference proteome</keyword>
<feature type="chain" id="PRO_5046732038" description="TraB/GumN family protein" evidence="1">
    <location>
        <begin position="29"/>
        <end position="308"/>
    </location>
</feature>